<evidence type="ECO:0000313" key="2">
    <source>
        <dbReference type="Proteomes" id="UP001218218"/>
    </source>
</evidence>
<feature type="non-terminal residue" evidence="1">
    <location>
        <position position="269"/>
    </location>
</feature>
<keyword evidence="2" id="KW-1185">Reference proteome</keyword>
<dbReference type="PANTHER" id="PTHR45786:SF74">
    <property type="entry name" value="ATP-DEPENDENT DNA HELICASE"/>
    <property type="match status" value="1"/>
</dbReference>
<dbReference type="AlphaFoldDB" id="A0AAD6Z6J9"/>
<protein>
    <recommendedName>
        <fullName evidence="3">Helitron helicase-like domain-containing protein</fullName>
    </recommendedName>
</protein>
<proteinExistence type="predicted"/>
<comment type="caution">
    <text evidence="1">The sequence shown here is derived from an EMBL/GenBank/DDBJ whole genome shotgun (WGS) entry which is preliminary data.</text>
</comment>
<dbReference type="PANTHER" id="PTHR45786">
    <property type="entry name" value="DNA BINDING PROTEIN-LIKE"/>
    <property type="match status" value="1"/>
</dbReference>
<name>A0AAD6Z6J9_9AGAR</name>
<dbReference type="Proteomes" id="UP001218218">
    <property type="component" value="Unassembled WGS sequence"/>
</dbReference>
<gene>
    <name evidence="1" type="ORF">DFH08DRAFT_636270</name>
</gene>
<evidence type="ECO:0000313" key="1">
    <source>
        <dbReference type="EMBL" id="KAJ7308651.1"/>
    </source>
</evidence>
<feature type="non-terminal residue" evidence="1">
    <location>
        <position position="1"/>
    </location>
</feature>
<dbReference type="EMBL" id="JARIHO010000084">
    <property type="protein sequence ID" value="KAJ7308651.1"/>
    <property type="molecule type" value="Genomic_DNA"/>
</dbReference>
<organism evidence="1 2">
    <name type="scientific">Mycena albidolilacea</name>
    <dbReference type="NCBI Taxonomy" id="1033008"/>
    <lineage>
        <taxon>Eukaryota</taxon>
        <taxon>Fungi</taxon>
        <taxon>Dikarya</taxon>
        <taxon>Basidiomycota</taxon>
        <taxon>Agaricomycotina</taxon>
        <taxon>Agaricomycetes</taxon>
        <taxon>Agaricomycetidae</taxon>
        <taxon>Agaricales</taxon>
        <taxon>Marasmiineae</taxon>
        <taxon>Mycenaceae</taxon>
        <taxon>Mycena</taxon>
    </lineage>
</organism>
<accession>A0AAD6Z6J9</accession>
<sequence>HSCGQMTVACEHCNALHWLSEKISESCNALPRFGTCCSHGKVQLRPLTEPPQPLHRLLVGADAQAQEFCTHITQYNAAFAFTSLGVSDNKNINRHGPNAWVFRILGQLCNLSEALTAPDGIHPSYSQLYMYDPTIALQQQMNRNSSLHRDTMESLQAMLTNSHPYTEIYKHAHETLEELGDMDNPMVRLRVLPGDDRRRYNLPTADEVAVVLPGDGSEGNRCDIILHNRTASNSPLMRISDMHPAYSPLYFVLLFPHREHGWHPDLTLR</sequence>
<evidence type="ECO:0008006" key="3">
    <source>
        <dbReference type="Google" id="ProtNLM"/>
    </source>
</evidence>
<reference evidence="1" key="1">
    <citation type="submission" date="2023-03" db="EMBL/GenBank/DDBJ databases">
        <title>Massive genome expansion in bonnet fungi (Mycena s.s.) driven by repeated elements and novel gene families across ecological guilds.</title>
        <authorList>
            <consortium name="Lawrence Berkeley National Laboratory"/>
            <person name="Harder C.B."/>
            <person name="Miyauchi S."/>
            <person name="Viragh M."/>
            <person name="Kuo A."/>
            <person name="Thoen E."/>
            <person name="Andreopoulos B."/>
            <person name="Lu D."/>
            <person name="Skrede I."/>
            <person name="Drula E."/>
            <person name="Henrissat B."/>
            <person name="Morin E."/>
            <person name="Kohler A."/>
            <person name="Barry K."/>
            <person name="LaButti K."/>
            <person name="Morin E."/>
            <person name="Salamov A."/>
            <person name="Lipzen A."/>
            <person name="Mereny Z."/>
            <person name="Hegedus B."/>
            <person name="Baldrian P."/>
            <person name="Stursova M."/>
            <person name="Weitz H."/>
            <person name="Taylor A."/>
            <person name="Grigoriev I.V."/>
            <person name="Nagy L.G."/>
            <person name="Martin F."/>
            <person name="Kauserud H."/>
        </authorList>
    </citation>
    <scope>NUCLEOTIDE SEQUENCE</scope>
    <source>
        <strain evidence="1">CBHHK002</strain>
    </source>
</reference>